<evidence type="ECO:0000256" key="5">
    <source>
        <dbReference type="ARBA" id="ARBA00023326"/>
    </source>
</evidence>
<protein>
    <submittedName>
        <fullName evidence="7">Sialidase family protein</fullName>
        <ecNumber evidence="7">3.2.1.-</ecNumber>
    </submittedName>
</protein>
<dbReference type="SUPFAM" id="SSF110296">
    <property type="entry name" value="Oligoxyloglucan reducing end-specific cellobiohydrolase"/>
    <property type="match status" value="2"/>
</dbReference>
<dbReference type="GO" id="GO:0016798">
    <property type="term" value="F:hydrolase activity, acting on glycosyl bonds"/>
    <property type="evidence" value="ECO:0007669"/>
    <property type="project" value="UniProtKB-KW"/>
</dbReference>
<evidence type="ECO:0000256" key="2">
    <source>
        <dbReference type="ARBA" id="ARBA00022801"/>
    </source>
</evidence>
<dbReference type="PANTHER" id="PTHR43739">
    <property type="entry name" value="XYLOGLUCANASE (EUROFUNG)"/>
    <property type="match status" value="1"/>
</dbReference>
<dbReference type="EMBL" id="JBBUTG010000022">
    <property type="protein sequence ID" value="MEK8033847.1"/>
    <property type="molecule type" value="Genomic_DNA"/>
</dbReference>
<evidence type="ECO:0000313" key="7">
    <source>
        <dbReference type="EMBL" id="MEK8033847.1"/>
    </source>
</evidence>
<evidence type="ECO:0000256" key="1">
    <source>
        <dbReference type="ARBA" id="ARBA00022729"/>
    </source>
</evidence>
<dbReference type="InterPro" id="IPR015943">
    <property type="entry name" value="WD40/YVTN_repeat-like_dom_sf"/>
</dbReference>
<accession>A0ABU9BV60</accession>
<dbReference type="PROSITE" id="PS51257">
    <property type="entry name" value="PROKAR_LIPOPROTEIN"/>
    <property type="match status" value="1"/>
</dbReference>
<proteinExistence type="inferred from homology"/>
<evidence type="ECO:0000313" key="8">
    <source>
        <dbReference type="Proteomes" id="UP001371218"/>
    </source>
</evidence>
<keyword evidence="8" id="KW-1185">Reference proteome</keyword>
<keyword evidence="3" id="KW-0119">Carbohydrate metabolism</keyword>
<evidence type="ECO:0000256" key="4">
    <source>
        <dbReference type="ARBA" id="ARBA00023295"/>
    </source>
</evidence>
<dbReference type="Proteomes" id="UP001371218">
    <property type="component" value="Unassembled WGS sequence"/>
</dbReference>
<dbReference type="InterPro" id="IPR052025">
    <property type="entry name" value="Xyloglucanase_GH74"/>
</dbReference>
<comment type="similarity">
    <text evidence="6">Belongs to the glycosyl hydrolase 74 family.</text>
</comment>
<keyword evidence="1" id="KW-0732">Signal</keyword>
<dbReference type="PANTHER" id="PTHR43739:SF2">
    <property type="entry name" value="OLIGOXYLOGLUCAN-REDUCING END-SPECIFIC XYLOGLUCANASE-RELATED"/>
    <property type="match status" value="1"/>
</dbReference>
<reference evidence="7 8" key="1">
    <citation type="submission" date="2024-04" db="EMBL/GenBank/DDBJ databases">
        <title>Novel species of the genus Ideonella isolated from streams.</title>
        <authorList>
            <person name="Lu H."/>
        </authorList>
    </citation>
    <scope>NUCLEOTIDE SEQUENCE [LARGE SCALE GENOMIC DNA]</scope>
    <source>
        <strain evidence="7 8">DXS29W</strain>
    </source>
</reference>
<evidence type="ECO:0000256" key="6">
    <source>
        <dbReference type="ARBA" id="ARBA00037986"/>
    </source>
</evidence>
<keyword evidence="2 7" id="KW-0378">Hydrolase</keyword>
<name>A0ABU9BV60_9BURK</name>
<comment type="caution">
    <text evidence="7">The sequence shown here is derived from an EMBL/GenBank/DDBJ whole genome shotgun (WGS) entry which is preliminary data.</text>
</comment>
<dbReference type="EC" id="3.2.1.-" evidence="7"/>
<dbReference type="RefSeq" id="WP_341428273.1">
    <property type="nucleotide sequence ID" value="NZ_JBBUTG010000022.1"/>
</dbReference>
<evidence type="ECO:0000256" key="3">
    <source>
        <dbReference type="ARBA" id="ARBA00023277"/>
    </source>
</evidence>
<keyword evidence="5" id="KW-0624">Polysaccharide degradation</keyword>
<organism evidence="7 8">
    <name type="scientific">Ideonella lacteola</name>
    <dbReference type="NCBI Taxonomy" id="2984193"/>
    <lineage>
        <taxon>Bacteria</taxon>
        <taxon>Pseudomonadati</taxon>
        <taxon>Pseudomonadota</taxon>
        <taxon>Betaproteobacteria</taxon>
        <taxon>Burkholderiales</taxon>
        <taxon>Sphaerotilaceae</taxon>
        <taxon>Ideonella</taxon>
    </lineage>
</organism>
<dbReference type="Gene3D" id="2.130.10.10">
    <property type="entry name" value="YVTN repeat-like/Quinoprotein amine dehydrogenase"/>
    <property type="match status" value="2"/>
</dbReference>
<dbReference type="CDD" id="cd15482">
    <property type="entry name" value="Sialidase_non-viral"/>
    <property type="match status" value="1"/>
</dbReference>
<sequence length="749" mass="80042">MRRRELIQGAGWAGLGALAGCALAPLKPVAGDEAAAAAAQPAYRWRSVPYGAGGFVTGFLFHPSERGLLYVRTDIGGAYRFDEAHQAWIPLMDHLGIDDADLMGVLSLAVDPNAPDRLYAACGLYLGAENRPGALMASDDRGATWRVHELGVHLGGNSAGRASGERLQVDPNDGQVLWLGTSRHGLLKSTDRGRRFSPQPLPAQHVSLVWVDPGSGSAGHASRTVYVGTHDQPGLWVSQDAGARFERVAGAPAQAPQRLAAAADGTLYVTFALGDSPIATNPSYARTGSVWKRSPDGRWSDITPELPGAEPQGFGYAGVAVDRQQPRRLIVSTFERRVEGDEIFLSNDGGASWQALSPRTEHHAPGHPWLLDYMRTERRMGHWTSALALDPFDGSRALYGTGYGVWMTRDLPQAVDGRRLRWAFTVQGMEETATLEIRSPSQGPRLLAAMGDVAGAAWADPSQPPGATFFVPTKETNRSVDYAELAPQLMARTGDGRSGGHWSDDGGRHWQPFAMSPRDVPGHAPAEIGHVAVCARGATFVYAPNKGPGLWTADRGGHWAACAGWPADASVPLKPEADRNIEGVFYLLDRDSGRVLTSTDGGRLFQPLLTGLPRVAASAEAQLISIPGRPHALWLALNDRLLHVAGAGAAPRRIEAVEAAWMVAAGPGAPGARSAHSLYLWGRARAGHAPVAEGFFRSDDEGASFVRINDDAHRYGRLLSMTADSRQHGVVYIAPHGRGVLVGRPGVET</sequence>
<keyword evidence="4 7" id="KW-0326">Glycosidase</keyword>
<gene>
    <name evidence="7" type="ORF">AACH06_23735</name>
</gene>